<evidence type="ECO:0000256" key="6">
    <source>
        <dbReference type="ARBA" id="ARBA00022660"/>
    </source>
</evidence>
<evidence type="ECO:0000256" key="10">
    <source>
        <dbReference type="ARBA" id="ARBA00022989"/>
    </source>
</evidence>
<geneLocation type="mitochondrion" evidence="17"/>
<dbReference type="InterPro" id="IPR050269">
    <property type="entry name" value="ComplexI_Subunit6"/>
</dbReference>
<evidence type="ECO:0000256" key="7">
    <source>
        <dbReference type="ARBA" id="ARBA00022692"/>
    </source>
</evidence>
<evidence type="ECO:0000256" key="9">
    <source>
        <dbReference type="ARBA" id="ARBA00022982"/>
    </source>
</evidence>
<feature type="transmembrane region" description="Helical" evidence="16">
    <location>
        <begin position="80"/>
        <end position="100"/>
    </location>
</feature>
<evidence type="ECO:0000256" key="1">
    <source>
        <dbReference type="ARBA" id="ARBA00004225"/>
    </source>
</evidence>
<gene>
    <name evidence="17" type="primary">ND6</name>
</gene>
<sequence length="169" mass="19382">MTTIALITTMLTLSMIFMFLNHPLSFGLILLLQSVSISIMTGMMNYNFWFSYILFLIMVGGMLILFIYMTSVASNEKFKFSPKLSVFTAIVMISTAPLLLTDSLLTNMTSFSYEMIEQSTLYENKLSLSKFMNMPMNFNLILIIMYLLITLIMVVKVTNIQHGPLRQKF</sequence>
<evidence type="ECO:0000256" key="13">
    <source>
        <dbReference type="ARBA" id="ARBA00023136"/>
    </source>
</evidence>
<evidence type="ECO:0000256" key="2">
    <source>
        <dbReference type="ARBA" id="ARBA00005698"/>
    </source>
</evidence>
<dbReference type="AlphaFoldDB" id="A0A6H0N4H2"/>
<dbReference type="EMBL" id="MK614542">
    <property type="protein sequence ID" value="QIV24663.1"/>
    <property type="molecule type" value="Genomic_DNA"/>
</dbReference>
<evidence type="ECO:0000256" key="12">
    <source>
        <dbReference type="ARBA" id="ARBA00023128"/>
    </source>
</evidence>
<dbReference type="EC" id="7.1.1.2" evidence="3"/>
<evidence type="ECO:0000256" key="16">
    <source>
        <dbReference type="SAM" id="Phobius"/>
    </source>
</evidence>
<evidence type="ECO:0000256" key="3">
    <source>
        <dbReference type="ARBA" id="ARBA00012944"/>
    </source>
</evidence>
<evidence type="ECO:0000256" key="8">
    <source>
        <dbReference type="ARBA" id="ARBA00022967"/>
    </source>
</evidence>
<evidence type="ECO:0000256" key="14">
    <source>
        <dbReference type="ARBA" id="ARBA00031019"/>
    </source>
</evidence>
<feature type="transmembrane region" description="Helical" evidence="16">
    <location>
        <begin position="138"/>
        <end position="158"/>
    </location>
</feature>
<organism evidence="17">
    <name type="scientific">Hermerius prionoides</name>
    <dbReference type="NCBI Taxonomy" id="2723288"/>
    <lineage>
        <taxon>Eukaryota</taxon>
        <taxon>Metazoa</taxon>
        <taxon>Ecdysozoa</taxon>
        <taxon>Arthropoda</taxon>
        <taxon>Hexapoda</taxon>
        <taxon>Insecta</taxon>
        <taxon>Pterygota</taxon>
        <taxon>Neoptera</taxon>
        <taxon>Endopterygota</taxon>
        <taxon>Coleoptera</taxon>
        <taxon>Polyphaga</taxon>
        <taxon>Cucujiformia</taxon>
        <taxon>Chrysomeloidea</taxon>
        <taxon>Cerambycidae</taxon>
        <taxon>Prioninae</taxon>
        <taxon>Macrotomini</taxon>
        <taxon>Hermerius</taxon>
    </lineage>
</organism>
<keyword evidence="6" id="KW-0679">Respiratory chain</keyword>
<keyword evidence="12 17" id="KW-0496">Mitochondrion</keyword>
<evidence type="ECO:0000256" key="5">
    <source>
        <dbReference type="ARBA" id="ARBA00022448"/>
    </source>
</evidence>
<dbReference type="GO" id="GO:0008137">
    <property type="term" value="F:NADH dehydrogenase (ubiquinone) activity"/>
    <property type="evidence" value="ECO:0007669"/>
    <property type="project" value="UniProtKB-EC"/>
</dbReference>
<evidence type="ECO:0000256" key="11">
    <source>
        <dbReference type="ARBA" id="ARBA00023027"/>
    </source>
</evidence>
<proteinExistence type="inferred from homology"/>
<keyword evidence="7 16" id="KW-0812">Transmembrane</keyword>
<evidence type="ECO:0000256" key="15">
    <source>
        <dbReference type="ARBA" id="ARBA00049551"/>
    </source>
</evidence>
<dbReference type="PANTHER" id="PTHR11435:SF1">
    <property type="entry name" value="NADH-UBIQUINONE OXIDOREDUCTASE CHAIN 6"/>
    <property type="match status" value="1"/>
</dbReference>
<keyword evidence="9" id="KW-0249">Electron transport</keyword>
<feature type="transmembrane region" description="Helical" evidence="16">
    <location>
        <begin position="49"/>
        <end position="68"/>
    </location>
</feature>
<name>A0A6H0N4H2_9CUCU</name>
<evidence type="ECO:0000313" key="17">
    <source>
        <dbReference type="EMBL" id="QIV24663.1"/>
    </source>
</evidence>
<comment type="similarity">
    <text evidence="2">Belongs to the complex I subunit 6 family.</text>
</comment>
<keyword evidence="10 16" id="KW-1133">Transmembrane helix</keyword>
<dbReference type="PANTHER" id="PTHR11435">
    <property type="entry name" value="NADH UBIQUINONE OXIDOREDUCTASE SUBUNIT ND6"/>
    <property type="match status" value="1"/>
</dbReference>
<accession>A0A6H0N4H2</accession>
<comment type="catalytic activity">
    <reaction evidence="15">
        <text>a ubiquinone + NADH + 5 H(+)(in) = a ubiquinol + NAD(+) + 4 H(+)(out)</text>
        <dbReference type="Rhea" id="RHEA:29091"/>
        <dbReference type="Rhea" id="RHEA-COMP:9565"/>
        <dbReference type="Rhea" id="RHEA-COMP:9566"/>
        <dbReference type="ChEBI" id="CHEBI:15378"/>
        <dbReference type="ChEBI" id="CHEBI:16389"/>
        <dbReference type="ChEBI" id="CHEBI:17976"/>
        <dbReference type="ChEBI" id="CHEBI:57540"/>
        <dbReference type="ChEBI" id="CHEBI:57945"/>
        <dbReference type="EC" id="7.1.1.2"/>
    </reaction>
</comment>
<keyword evidence="11" id="KW-0520">NAD</keyword>
<keyword evidence="8" id="KW-1278">Translocase</keyword>
<evidence type="ECO:0000256" key="4">
    <source>
        <dbReference type="ARBA" id="ARBA00021095"/>
    </source>
</evidence>
<reference evidence="17" key="1">
    <citation type="journal article" date="2020" name="Syst. Entomol.">
        <title>Museomics reveals extensive cryptic diversity of Australian prionine longhorn beetles with implications for their classification and conservation.</title>
        <authorList>
            <person name="Jin M."/>
            <person name="Zwick A."/>
            <person name="Slipinski A."/>
            <person name="Keyzer R."/>
            <person name="Pang H."/>
        </authorList>
    </citation>
    <scope>NUCLEOTIDE SEQUENCE</scope>
</reference>
<keyword evidence="13 16" id="KW-0472">Membrane</keyword>
<dbReference type="GO" id="GO:0031966">
    <property type="term" value="C:mitochondrial membrane"/>
    <property type="evidence" value="ECO:0007669"/>
    <property type="project" value="UniProtKB-SubCell"/>
</dbReference>
<keyword evidence="5" id="KW-0813">Transport</keyword>
<protein>
    <recommendedName>
        <fullName evidence="4">NADH-ubiquinone oxidoreductase chain 6</fullName>
        <ecNumber evidence="3">7.1.1.2</ecNumber>
    </recommendedName>
    <alternativeName>
        <fullName evidence="14">NADH dehydrogenase subunit 6</fullName>
    </alternativeName>
</protein>
<comment type="subcellular location">
    <subcellularLocation>
        <location evidence="1">Mitochondrion membrane</location>
        <topology evidence="1">Multi-pass membrane protein</topology>
    </subcellularLocation>
</comment>
<feature type="transmembrane region" description="Helical" evidence="16">
    <location>
        <begin position="12"/>
        <end position="37"/>
    </location>
</feature>